<protein>
    <submittedName>
        <fullName evidence="1">Uncharacterized protein</fullName>
    </submittedName>
</protein>
<reference evidence="1 2" key="1">
    <citation type="submission" date="2018-06" db="EMBL/GenBank/DDBJ databases">
        <authorList>
            <consortium name="Pathogen Informatics"/>
            <person name="Doyle S."/>
        </authorList>
    </citation>
    <scope>NUCLEOTIDE SEQUENCE [LARGE SCALE GENOMIC DNA]</scope>
    <source>
        <strain evidence="1 2">NCTC13465</strain>
    </source>
</reference>
<accession>A0A2X3EFV3</accession>
<sequence>MIGADHMAFIFQHPAGLLFGFFKQADRQMVFKGGLRMLILQGSTE</sequence>
<evidence type="ECO:0000313" key="1">
    <source>
        <dbReference type="EMBL" id="SQC42782.1"/>
    </source>
</evidence>
<organism evidence="1 2">
    <name type="scientific">Klebsiella pneumoniae</name>
    <dbReference type="NCBI Taxonomy" id="573"/>
    <lineage>
        <taxon>Bacteria</taxon>
        <taxon>Pseudomonadati</taxon>
        <taxon>Pseudomonadota</taxon>
        <taxon>Gammaproteobacteria</taxon>
        <taxon>Enterobacterales</taxon>
        <taxon>Enterobacteriaceae</taxon>
        <taxon>Klebsiella/Raoultella group</taxon>
        <taxon>Klebsiella</taxon>
        <taxon>Klebsiella pneumoniae complex</taxon>
    </lineage>
</organism>
<proteinExistence type="predicted"/>
<evidence type="ECO:0000313" key="2">
    <source>
        <dbReference type="Proteomes" id="UP000251721"/>
    </source>
</evidence>
<gene>
    <name evidence="1" type="ORF">NCTC13465_01253</name>
</gene>
<dbReference type="Proteomes" id="UP000251721">
    <property type="component" value="Unassembled WGS sequence"/>
</dbReference>
<name>A0A2X3EFV3_KLEPN</name>
<dbReference type="EMBL" id="UAWQ01000007">
    <property type="protein sequence ID" value="SQC42782.1"/>
    <property type="molecule type" value="Genomic_DNA"/>
</dbReference>
<dbReference type="AlphaFoldDB" id="A0A2X3EFV3"/>